<keyword evidence="5" id="KW-1185">Reference proteome</keyword>
<accession>A0A1Q2D3H6</accession>
<comment type="domain">
    <text evidence="1">Contains an N-terminal zinc-binding domain, a central core domain that contains the primase activity, and a C-terminal DnaB-binding domain.</text>
</comment>
<dbReference type="GO" id="GO:0000428">
    <property type="term" value="C:DNA-directed RNA polymerase complex"/>
    <property type="evidence" value="ECO:0007669"/>
    <property type="project" value="UniProtKB-KW"/>
</dbReference>
<keyword evidence="1 2" id="KW-0639">Primosome</keyword>
<dbReference type="EMBL" id="CP019609">
    <property type="protein sequence ID" value="AQP52929.1"/>
    <property type="molecule type" value="Genomic_DNA"/>
</dbReference>
<feature type="zinc finger region" description="CHC2-type" evidence="1 3">
    <location>
        <begin position="40"/>
        <end position="64"/>
    </location>
</feature>
<dbReference type="Pfam" id="PF01807">
    <property type="entry name" value="Zn_ribbon_DnaG"/>
    <property type="match status" value="1"/>
</dbReference>
<dbReference type="CDD" id="cd03364">
    <property type="entry name" value="TOPRIM_DnaG_primases"/>
    <property type="match status" value="1"/>
</dbReference>
<dbReference type="InterPro" id="IPR006295">
    <property type="entry name" value="DNA_primase_DnaG"/>
</dbReference>
<dbReference type="GO" id="GO:0003899">
    <property type="term" value="F:DNA-directed RNA polymerase activity"/>
    <property type="evidence" value="ECO:0007669"/>
    <property type="project" value="UniProtKB-UniRule"/>
</dbReference>
<dbReference type="NCBIfam" id="TIGR01391">
    <property type="entry name" value="dnaG"/>
    <property type="match status" value="1"/>
</dbReference>
<dbReference type="PIRSF" id="PIRSF002811">
    <property type="entry name" value="DnaG"/>
    <property type="match status" value="1"/>
</dbReference>
<keyword evidence="1 2" id="KW-0240">DNA-directed RNA polymerase</keyword>
<dbReference type="SMART" id="SM00493">
    <property type="entry name" value="TOPRIM"/>
    <property type="match status" value="1"/>
</dbReference>
<dbReference type="EC" id="2.7.7.101" evidence="1"/>
<dbReference type="STRING" id="633807.BW732_00935"/>
<dbReference type="InterPro" id="IPR034151">
    <property type="entry name" value="TOPRIM_DnaG_bac"/>
</dbReference>
<evidence type="ECO:0000256" key="2">
    <source>
        <dbReference type="PIRNR" id="PIRNR002811"/>
    </source>
</evidence>
<dbReference type="Proteomes" id="UP000188246">
    <property type="component" value="Chromosome"/>
</dbReference>
<dbReference type="Pfam" id="PF13155">
    <property type="entry name" value="Toprim_2"/>
    <property type="match status" value="1"/>
</dbReference>
<dbReference type="InterPro" id="IPR036977">
    <property type="entry name" value="DNA_primase_Znf_CHC2"/>
</dbReference>
<dbReference type="HAMAP" id="MF_00974">
    <property type="entry name" value="DNA_primase_DnaG"/>
    <property type="match status" value="1"/>
</dbReference>
<keyword evidence="1" id="KW-0238">DNA-binding</keyword>
<dbReference type="KEGG" id="vpi:BW732_00935"/>
<keyword evidence="1 2" id="KW-0804">Transcription</keyword>
<dbReference type="GO" id="GO:0005737">
    <property type="term" value="C:cytoplasm"/>
    <property type="evidence" value="ECO:0007669"/>
    <property type="project" value="TreeGrafter"/>
</dbReference>
<dbReference type="InterPro" id="IPR037068">
    <property type="entry name" value="DNA_primase_core_N_sf"/>
</dbReference>
<sequence length="614" mass="70386">MAQLIPENIIESVRNQTNIVDIVSQYVQLKKSGKNYLGLCPFHDEKTPSFSVAEDKQIFHCFGCGKGGNVFTFIQEIEGLNFPQSVSKVAELGNIQVEYDLTVADRSTGPDESTEAANLIKLHEKAADFYHHILLNTKIGVDALDYLINRGLDLDTIKEFKIGFSPMDRQILSKVVQQDDIESTIMEKSGLFFQTDNGDWLDRFYQRIMFPITNDKGRIVGFSGRILLNDQYDLSDQPKYLNSPETALFNKRHVLFHYHESRSTIRKTSEVILFEGFMDVIAAWKSGITNGVASMGTSLTTDQVQMLARVAETVVICYDGDRAGTEASLRAIDILSTQSASTIQLVSIPYQMDPDDYRKQYGEVALAELLKNQRITVLQFKLNYLRQGKRLDNESDKLTYIDEVLDELAQGSSLIEADLIVTQLANEFGLTKNALQSEFQAKRQQLKQQRQREHVNSRPAKVTEEFHVAKRQINQVEKAEMLLLFRLLNEKSLLQFFNERDDASFYHDVYQELFIHMTSYLTIHGTIKIADFLDYLKEPNLKNRLIELTMQEFSQESSQQELLDCLTVIKQAKIQKKIQEKRLEQQEALKLGNKELEMETTIAIIQLQRQLKNI</sequence>
<comment type="subunit">
    <text evidence="1">Monomer. Interacts with DnaB.</text>
</comment>
<dbReference type="InterPro" id="IPR030846">
    <property type="entry name" value="DnaG_bac"/>
</dbReference>
<dbReference type="PANTHER" id="PTHR30313:SF2">
    <property type="entry name" value="DNA PRIMASE"/>
    <property type="match status" value="1"/>
</dbReference>
<keyword evidence="1 3" id="KW-0863">Zinc-finger</keyword>
<keyword evidence="1 2" id="KW-0479">Metal-binding</keyword>
<evidence type="ECO:0000256" key="3">
    <source>
        <dbReference type="PIRSR" id="PIRSR002811-1"/>
    </source>
</evidence>
<name>A0A1Q2D3H6_9ENTE</name>
<dbReference type="FunFam" id="3.90.580.10:FF:000001">
    <property type="entry name" value="DNA primase"/>
    <property type="match status" value="1"/>
</dbReference>
<comment type="cofactor">
    <cofactor evidence="1 2 3">
        <name>Zn(2+)</name>
        <dbReference type="ChEBI" id="CHEBI:29105"/>
    </cofactor>
    <text evidence="1 2 3">Binds 1 zinc ion per monomer.</text>
</comment>
<dbReference type="Pfam" id="PF10410">
    <property type="entry name" value="DnaB_bind"/>
    <property type="match status" value="1"/>
</dbReference>
<comment type="function">
    <text evidence="1 2">RNA polymerase that catalyzes the synthesis of short RNA molecules used as primers for DNA polymerase during DNA replication.</text>
</comment>
<keyword evidence="1 2" id="KW-0235">DNA replication</keyword>
<dbReference type="GO" id="GO:1990077">
    <property type="term" value="C:primosome complex"/>
    <property type="evidence" value="ECO:0007669"/>
    <property type="project" value="UniProtKB-KW"/>
</dbReference>
<dbReference type="GO" id="GO:0008270">
    <property type="term" value="F:zinc ion binding"/>
    <property type="evidence" value="ECO:0007669"/>
    <property type="project" value="UniProtKB-UniRule"/>
</dbReference>
<gene>
    <name evidence="1" type="primary">dnaG</name>
    <name evidence="4" type="ORF">BW732_00935</name>
</gene>
<dbReference type="PROSITE" id="PS50880">
    <property type="entry name" value="TOPRIM"/>
    <property type="match status" value="1"/>
</dbReference>
<comment type="similarity">
    <text evidence="1 2">Belongs to the DnaG primase family.</text>
</comment>
<evidence type="ECO:0000256" key="1">
    <source>
        <dbReference type="HAMAP-Rule" id="MF_00974"/>
    </source>
</evidence>
<dbReference type="RefSeq" id="WP_077275025.1">
    <property type="nucleotide sequence ID" value="NZ_CP019609.1"/>
</dbReference>
<dbReference type="GO" id="GO:0006269">
    <property type="term" value="P:DNA replication, synthesis of primer"/>
    <property type="evidence" value="ECO:0007669"/>
    <property type="project" value="UniProtKB-UniRule"/>
</dbReference>
<dbReference type="Gene3D" id="3.90.980.10">
    <property type="entry name" value="DNA primase, catalytic core, N-terminal domain"/>
    <property type="match status" value="1"/>
</dbReference>
<dbReference type="OrthoDB" id="9803773at2"/>
<organism evidence="4 5">
    <name type="scientific">Vagococcus penaei</name>
    <dbReference type="NCBI Taxonomy" id="633807"/>
    <lineage>
        <taxon>Bacteria</taxon>
        <taxon>Bacillati</taxon>
        <taxon>Bacillota</taxon>
        <taxon>Bacilli</taxon>
        <taxon>Lactobacillales</taxon>
        <taxon>Enterococcaceae</taxon>
        <taxon>Vagococcus</taxon>
    </lineage>
</organism>
<evidence type="ECO:0000313" key="5">
    <source>
        <dbReference type="Proteomes" id="UP000188246"/>
    </source>
</evidence>
<dbReference type="InterPro" id="IPR050219">
    <property type="entry name" value="DnaG_primase"/>
</dbReference>
<dbReference type="InterPro" id="IPR013264">
    <property type="entry name" value="DNAG_N"/>
</dbReference>
<protein>
    <recommendedName>
        <fullName evidence="1 2">DNA primase</fullName>
        <ecNumber evidence="1">2.7.7.101</ecNumber>
    </recommendedName>
</protein>
<comment type="catalytic activity">
    <reaction evidence="1">
        <text>ssDNA + n NTP = ssDNA/pppN(pN)n-1 hybrid + (n-1) diphosphate.</text>
        <dbReference type="EC" id="2.7.7.101"/>
    </reaction>
</comment>
<dbReference type="PANTHER" id="PTHR30313">
    <property type="entry name" value="DNA PRIMASE"/>
    <property type="match status" value="1"/>
</dbReference>
<dbReference type="GO" id="GO:0003677">
    <property type="term" value="F:DNA binding"/>
    <property type="evidence" value="ECO:0007669"/>
    <property type="project" value="UniProtKB-KW"/>
</dbReference>
<dbReference type="Pfam" id="PF08275">
    <property type="entry name" value="DNAG_N"/>
    <property type="match status" value="1"/>
</dbReference>
<dbReference type="SUPFAM" id="SSF56731">
    <property type="entry name" value="DNA primase core"/>
    <property type="match status" value="1"/>
</dbReference>
<proteinExistence type="inferred from homology"/>
<reference evidence="4 5" key="1">
    <citation type="journal article" date="2010" name="Int. J. Syst. Evol. Microbiol.">
        <title>Vagococcus penaei sp. nov., isolated from spoilage microbiota of cooked shrimp (Penaeus vannamei).</title>
        <authorList>
            <person name="Jaffres E."/>
            <person name="Prevost H."/>
            <person name="Rossero A."/>
            <person name="Joffraud J.J."/>
            <person name="Dousset X."/>
        </authorList>
    </citation>
    <scope>NUCLEOTIDE SEQUENCE [LARGE SCALE GENOMIC DNA]</scope>
    <source>
        <strain evidence="4 5">CD276</strain>
    </source>
</reference>
<dbReference type="SUPFAM" id="SSF57783">
    <property type="entry name" value="Zinc beta-ribbon"/>
    <property type="match status" value="1"/>
</dbReference>
<dbReference type="AlphaFoldDB" id="A0A1Q2D3H6"/>
<dbReference type="InterPro" id="IPR006171">
    <property type="entry name" value="TOPRIM_dom"/>
</dbReference>
<dbReference type="SMART" id="SM00400">
    <property type="entry name" value="ZnF_CHCC"/>
    <property type="match status" value="1"/>
</dbReference>
<dbReference type="Gene3D" id="3.90.580.10">
    <property type="entry name" value="Zinc finger, CHC2-type domain"/>
    <property type="match status" value="1"/>
</dbReference>
<dbReference type="InterPro" id="IPR019475">
    <property type="entry name" value="DNA_primase_DnaB-bd"/>
</dbReference>
<dbReference type="Gene3D" id="3.40.1360.10">
    <property type="match status" value="1"/>
</dbReference>
<dbReference type="InterPro" id="IPR002694">
    <property type="entry name" value="Znf_CHC2"/>
</dbReference>
<dbReference type="InterPro" id="IPR016136">
    <property type="entry name" value="DNA_helicase_N/primase_C"/>
</dbReference>
<dbReference type="Gene3D" id="1.10.860.10">
    <property type="entry name" value="DNAb Helicase, Chain A"/>
    <property type="match status" value="1"/>
</dbReference>
<evidence type="ECO:0000313" key="4">
    <source>
        <dbReference type="EMBL" id="AQP52929.1"/>
    </source>
</evidence>
<keyword evidence="1 2" id="KW-0808">Transferase</keyword>
<keyword evidence="1 2" id="KW-0862">Zinc</keyword>
<keyword evidence="1 2" id="KW-0548">Nucleotidyltransferase</keyword>